<evidence type="ECO:0000256" key="3">
    <source>
        <dbReference type="ARBA" id="ARBA00022634"/>
    </source>
</evidence>
<evidence type="ECO:0000256" key="2">
    <source>
        <dbReference type="ARBA" id="ARBA00012118"/>
    </source>
</evidence>
<feature type="binding site" evidence="8">
    <location>
        <position position="187"/>
    </location>
    <ligand>
        <name>Zn(2+)</name>
        <dbReference type="ChEBI" id="CHEBI:29105"/>
    </ligand>
</feature>
<evidence type="ECO:0000256" key="6">
    <source>
        <dbReference type="ARBA" id="ARBA00022777"/>
    </source>
</evidence>
<dbReference type="InterPro" id="IPR001267">
    <property type="entry name" value="Thymidine_kinase"/>
</dbReference>
<keyword evidence="8" id="KW-0479">Metal-binding</keyword>
<feature type="binding site" evidence="8">
    <location>
        <position position="146"/>
    </location>
    <ligand>
        <name>Zn(2+)</name>
        <dbReference type="ChEBI" id="CHEBI:29105"/>
    </ligand>
</feature>
<name>A0AA42J2R2_9FIRM</name>
<keyword evidence="6 8" id="KW-0418">Kinase</keyword>
<dbReference type="Gene3D" id="3.40.50.300">
    <property type="entry name" value="P-loop containing nucleotide triphosphate hydrolases"/>
    <property type="match status" value="1"/>
</dbReference>
<keyword evidence="8" id="KW-0963">Cytoplasm</keyword>
<dbReference type="Proteomes" id="UP001169242">
    <property type="component" value="Unassembled WGS sequence"/>
</dbReference>
<feature type="binding site" evidence="8">
    <location>
        <begin position="16"/>
        <end position="23"/>
    </location>
    <ligand>
        <name>ATP</name>
        <dbReference type="ChEBI" id="CHEBI:30616"/>
    </ligand>
</feature>
<evidence type="ECO:0000256" key="10">
    <source>
        <dbReference type="PIRSR" id="PIRSR035805-2"/>
    </source>
</evidence>
<protein>
    <recommendedName>
        <fullName evidence="2 8">Thymidine kinase</fullName>
        <ecNumber evidence="2 8">2.7.1.21</ecNumber>
    </recommendedName>
</protein>
<evidence type="ECO:0000256" key="11">
    <source>
        <dbReference type="RuleBase" id="RU000544"/>
    </source>
</evidence>
<dbReference type="EC" id="2.7.1.21" evidence="2 8"/>
<keyword evidence="14" id="KW-1185">Reference proteome</keyword>
<proteinExistence type="inferred from homology"/>
<evidence type="ECO:0000256" key="9">
    <source>
        <dbReference type="PIRSR" id="PIRSR035805-1"/>
    </source>
</evidence>
<feature type="binding site" evidence="10">
    <location>
        <begin position="172"/>
        <end position="175"/>
    </location>
    <ligand>
        <name>substrate</name>
    </ligand>
</feature>
<dbReference type="GO" id="GO:0071897">
    <property type="term" value="P:DNA biosynthetic process"/>
    <property type="evidence" value="ECO:0007669"/>
    <property type="project" value="UniProtKB-KW"/>
</dbReference>
<dbReference type="GO" id="GO:0005829">
    <property type="term" value="C:cytosol"/>
    <property type="evidence" value="ECO:0007669"/>
    <property type="project" value="TreeGrafter"/>
</dbReference>
<dbReference type="EMBL" id="JAQIFT010000062">
    <property type="protein sequence ID" value="MDA3733396.1"/>
    <property type="molecule type" value="Genomic_DNA"/>
</dbReference>
<reference evidence="13" key="1">
    <citation type="journal article" date="2023" name="Int. J. Syst. Evol. Microbiol.">
        <title>&lt;i&gt;Holtiella tumoricola&lt;/i&gt; gen. nov. sp. nov., isolated from a human clinical sample.</title>
        <authorList>
            <person name="Allen-Vercoe E."/>
            <person name="Daigneault M.C."/>
            <person name="Vancuren S.J."/>
            <person name="Cochrane K."/>
            <person name="O'Neal L.L."/>
            <person name="Sankaranarayanan K."/>
            <person name="Lawson P.A."/>
        </authorList>
    </citation>
    <scope>NUCLEOTIDE SEQUENCE</scope>
    <source>
        <strain evidence="13">CC70A</strain>
    </source>
</reference>
<feature type="active site" description="Proton acceptor" evidence="8 9">
    <location>
        <position position="90"/>
    </location>
</feature>
<dbReference type="SUPFAM" id="SSF52540">
    <property type="entry name" value="P-loop containing nucleoside triphosphate hydrolases"/>
    <property type="match status" value="1"/>
</dbReference>
<keyword evidence="3 8" id="KW-0237">DNA synthesis</keyword>
<dbReference type="GO" id="GO:0004797">
    <property type="term" value="F:thymidine kinase activity"/>
    <property type="evidence" value="ECO:0007669"/>
    <property type="project" value="UniProtKB-UniRule"/>
</dbReference>
<keyword evidence="4 8" id="KW-0808">Transferase</keyword>
<dbReference type="GO" id="GO:0005524">
    <property type="term" value="F:ATP binding"/>
    <property type="evidence" value="ECO:0007669"/>
    <property type="project" value="UniProtKB-UniRule"/>
</dbReference>
<evidence type="ECO:0000256" key="5">
    <source>
        <dbReference type="ARBA" id="ARBA00022741"/>
    </source>
</evidence>
<dbReference type="PROSITE" id="PS00603">
    <property type="entry name" value="TK_CELLULAR_TYPE"/>
    <property type="match status" value="1"/>
</dbReference>
<comment type="subcellular location">
    <subcellularLocation>
        <location evidence="8">Cytoplasm</location>
    </subcellularLocation>
</comment>
<dbReference type="GO" id="GO:0008270">
    <property type="term" value="F:zinc ion binding"/>
    <property type="evidence" value="ECO:0007669"/>
    <property type="project" value="UniProtKB-UniRule"/>
</dbReference>
<evidence type="ECO:0000313" key="14">
    <source>
        <dbReference type="Proteomes" id="UP001169242"/>
    </source>
</evidence>
<dbReference type="Pfam" id="PF00265">
    <property type="entry name" value="TK"/>
    <property type="match status" value="1"/>
</dbReference>
<evidence type="ECO:0000256" key="4">
    <source>
        <dbReference type="ARBA" id="ARBA00022679"/>
    </source>
</evidence>
<gene>
    <name evidence="8" type="primary">tdk</name>
    <name evidence="13" type="ORF">PBV87_18110</name>
</gene>
<dbReference type="SUPFAM" id="SSF57716">
    <property type="entry name" value="Glucocorticoid receptor-like (DNA-binding domain)"/>
    <property type="match status" value="1"/>
</dbReference>
<comment type="catalytic activity">
    <reaction evidence="8 11">
        <text>thymidine + ATP = dTMP + ADP + H(+)</text>
        <dbReference type="Rhea" id="RHEA:19129"/>
        <dbReference type="ChEBI" id="CHEBI:15378"/>
        <dbReference type="ChEBI" id="CHEBI:17748"/>
        <dbReference type="ChEBI" id="CHEBI:30616"/>
        <dbReference type="ChEBI" id="CHEBI:63528"/>
        <dbReference type="ChEBI" id="CHEBI:456216"/>
        <dbReference type="EC" id="2.7.1.21"/>
    </reaction>
</comment>
<dbReference type="PANTHER" id="PTHR11441">
    <property type="entry name" value="THYMIDINE KINASE"/>
    <property type="match status" value="1"/>
</dbReference>
<dbReference type="GO" id="GO:0046104">
    <property type="term" value="P:thymidine metabolic process"/>
    <property type="evidence" value="ECO:0007669"/>
    <property type="project" value="TreeGrafter"/>
</dbReference>
<organism evidence="13 14">
    <name type="scientific">Holtiella tumoricola</name>
    <dbReference type="NCBI Taxonomy" id="3018743"/>
    <lineage>
        <taxon>Bacteria</taxon>
        <taxon>Bacillati</taxon>
        <taxon>Bacillota</taxon>
        <taxon>Clostridia</taxon>
        <taxon>Lachnospirales</taxon>
        <taxon>Cellulosilyticaceae</taxon>
        <taxon>Holtiella</taxon>
    </lineage>
</organism>
<sequence>MYSHFVDVGRLEMICGPMFSGKSEELIRRLKRTILAGMPTIIFTPNIDNRYAEDHICSHDGKKLEAISISHIEEILDYVKDDTTVIGIDEVQFLDGEIVSVIMKLVNSGKRVVCAGLDKDFKAESFGQMPELLALADDVTKLTAICMCCGRPANFTQRLIAGKPASYNDPLILIGASESYEARCRLCYQIDRNDI</sequence>
<keyword evidence="5 8" id="KW-0547">Nucleotide-binding</keyword>
<dbReference type="InterPro" id="IPR020633">
    <property type="entry name" value="Thymidine_kinase_CS"/>
</dbReference>
<dbReference type="RefSeq" id="WP_271013234.1">
    <property type="nucleotide sequence ID" value="NZ_JAQIFT010000062.1"/>
</dbReference>
<comment type="caution">
    <text evidence="13">The sequence shown here is derived from an EMBL/GenBank/DDBJ whole genome shotgun (WGS) entry which is preliminary data.</text>
</comment>
<keyword evidence="8" id="KW-0862">Zinc</keyword>
<evidence type="ECO:0000256" key="8">
    <source>
        <dbReference type="HAMAP-Rule" id="MF_00124"/>
    </source>
</evidence>
<dbReference type="HAMAP" id="MF_00124">
    <property type="entry name" value="Thymidine_kinase"/>
    <property type="match status" value="1"/>
</dbReference>
<feature type="binding site" evidence="8">
    <location>
        <position position="149"/>
    </location>
    <ligand>
        <name>Zn(2+)</name>
        <dbReference type="ChEBI" id="CHEBI:29105"/>
    </ligand>
</feature>
<feature type="binding site" evidence="8">
    <location>
        <begin position="89"/>
        <end position="92"/>
    </location>
    <ligand>
        <name>ATP</name>
        <dbReference type="ChEBI" id="CHEBI:30616"/>
    </ligand>
</feature>
<accession>A0AA42J2R2</accession>
<dbReference type="NCBIfam" id="NF003296">
    <property type="entry name" value="PRK04296.1-1"/>
    <property type="match status" value="1"/>
</dbReference>
<feature type="binding site" evidence="10">
    <location>
        <position position="180"/>
    </location>
    <ligand>
        <name>substrate</name>
    </ligand>
</feature>
<evidence type="ECO:0000256" key="12">
    <source>
        <dbReference type="RuleBase" id="RU004165"/>
    </source>
</evidence>
<dbReference type="AlphaFoldDB" id="A0AA42J2R2"/>
<dbReference type="PIRSF" id="PIRSF035805">
    <property type="entry name" value="TK_cell"/>
    <property type="match status" value="1"/>
</dbReference>
<feature type="binding site" evidence="8">
    <location>
        <position position="184"/>
    </location>
    <ligand>
        <name>Zn(2+)</name>
        <dbReference type="ChEBI" id="CHEBI:29105"/>
    </ligand>
</feature>
<dbReference type="PANTHER" id="PTHR11441:SF0">
    <property type="entry name" value="THYMIDINE KINASE, CYTOSOLIC"/>
    <property type="match status" value="1"/>
</dbReference>
<evidence type="ECO:0000256" key="1">
    <source>
        <dbReference type="ARBA" id="ARBA00007587"/>
    </source>
</evidence>
<evidence type="ECO:0000313" key="13">
    <source>
        <dbReference type="EMBL" id="MDA3733396.1"/>
    </source>
</evidence>
<keyword evidence="7 8" id="KW-0067">ATP-binding</keyword>
<dbReference type="InterPro" id="IPR027417">
    <property type="entry name" value="P-loop_NTPase"/>
</dbReference>
<comment type="similarity">
    <text evidence="1 8 12">Belongs to the thymidine kinase family.</text>
</comment>
<comment type="subunit">
    <text evidence="8">Homotetramer.</text>
</comment>
<dbReference type="Gene3D" id="3.30.60.20">
    <property type="match status" value="1"/>
</dbReference>
<evidence type="ECO:0000256" key="7">
    <source>
        <dbReference type="ARBA" id="ARBA00022840"/>
    </source>
</evidence>